<accession>A0A9Q1FID3</accession>
<evidence type="ECO:0000313" key="11">
    <source>
        <dbReference type="EMBL" id="KAJ8359421.1"/>
    </source>
</evidence>
<dbReference type="PIRSF" id="PIRSF000110">
    <property type="entry name" value="G6PD"/>
    <property type="match status" value="1"/>
</dbReference>
<dbReference type="PRINTS" id="PR00079">
    <property type="entry name" value="G6PDHDRGNASE"/>
</dbReference>
<evidence type="ECO:0000256" key="8">
    <source>
        <dbReference type="SAM" id="MobiDB-lite"/>
    </source>
</evidence>
<gene>
    <name evidence="11" type="ORF">SKAU_G00159460</name>
</gene>
<evidence type="ECO:0000256" key="6">
    <source>
        <dbReference type="ARBA" id="ARBA00023277"/>
    </source>
</evidence>
<dbReference type="SUPFAM" id="SSF51735">
    <property type="entry name" value="NAD(P)-binding Rossmann-fold domains"/>
    <property type="match status" value="1"/>
</dbReference>
<feature type="region of interest" description="Disordered" evidence="8">
    <location>
        <begin position="1"/>
        <end position="26"/>
    </location>
</feature>
<dbReference type="Proteomes" id="UP001152622">
    <property type="component" value="Chromosome 5"/>
</dbReference>
<dbReference type="PANTHER" id="PTHR23429:SF0">
    <property type="entry name" value="GLUCOSE-6-PHOSPHATE 1-DEHYDROGENASE"/>
    <property type="match status" value="1"/>
</dbReference>
<dbReference type="InterPro" id="IPR022674">
    <property type="entry name" value="G6P_DH_NAD-bd"/>
</dbReference>
<proteinExistence type="predicted"/>
<dbReference type="GO" id="GO:0006006">
    <property type="term" value="P:glucose metabolic process"/>
    <property type="evidence" value="ECO:0007669"/>
    <property type="project" value="UniProtKB-KW"/>
</dbReference>
<dbReference type="Gene3D" id="3.40.50.720">
    <property type="entry name" value="NAD(P)-binding Rossmann-like Domain"/>
    <property type="match status" value="1"/>
</dbReference>
<dbReference type="EMBL" id="JAINUF010000005">
    <property type="protein sequence ID" value="KAJ8359421.1"/>
    <property type="molecule type" value="Genomic_DNA"/>
</dbReference>
<keyword evidence="3" id="KW-0313">Glucose metabolism</keyword>
<dbReference type="AlphaFoldDB" id="A0A9Q1FID3"/>
<comment type="caution">
    <text evidence="11">The sequence shown here is derived from an EMBL/GenBank/DDBJ whole genome shotgun (WGS) entry which is preliminary data.</text>
</comment>
<protein>
    <recommendedName>
        <fullName evidence="2">glucose-6-phosphate dehydrogenase (NADP(+))</fullName>
        <ecNumber evidence="2">1.1.1.49</ecNumber>
    </recommendedName>
</protein>
<evidence type="ECO:0000256" key="2">
    <source>
        <dbReference type="ARBA" id="ARBA00013019"/>
    </source>
</evidence>
<dbReference type="GO" id="GO:0004345">
    <property type="term" value="F:glucose-6-phosphate dehydrogenase activity"/>
    <property type="evidence" value="ECO:0007669"/>
    <property type="project" value="UniProtKB-EC"/>
</dbReference>
<dbReference type="InterPro" id="IPR022675">
    <property type="entry name" value="G6P_DH_C"/>
</dbReference>
<keyword evidence="12" id="KW-1185">Reference proteome</keyword>
<evidence type="ECO:0000256" key="1">
    <source>
        <dbReference type="ARBA" id="ARBA00004937"/>
    </source>
</evidence>
<dbReference type="EC" id="1.1.1.49" evidence="2"/>
<comment type="catalytic activity">
    <reaction evidence="7">
        <text>D-glucose 6-phosphate + NADP(+) = 6-phospho-D-glucono-1,5-lactone + NADPH + H(+)</text>
        <dbReference type="Rhea" id="RHEA:15841"/>
        <dbReference type="ChEBI" id="CHEBI:15378"/>
        <dbReference type="ChEBI" id="CHEBI:57783"/>
        <dbReference type="ChEBI" id="CHEBI:57955"/>
        <dbReference type="ChEBI" id="CHEBI:58349"/>
        <dbReference type="ChEBI" id="CHEBI:61548"/>
        <dbReference type="EC" id="1.1.1.49"/>
    </reaction>
    <physiologicalReaction direction="left-to-right" evidence="7">
        <dbReference type="Rhea" id="RHEA:15842"/>
    </physiologicalReaction>
</comment>
<evidence type="ECO:0000256" key="7">
    <source>
        <dbReference type="ARBA" id="ARBA00047696"/>
    </source>
</evidence>
<dbReference type="Pfam" id="PF00479">
    <property type="entry name" value="G6PD_N"/>
    <property type="match status" value="1"/>
</dbReference>
<dbReference type="PANTHER" id="PTHR23429">
    <property type="entry name" value="GLUCOSE-6-PHOSPHATE 1-DEHYDROGENASE G6PD"/>
    <property type="match status" value="1"/>
</dbReference>
<dbReference type="GO" id="GO:0050661">
    <property type="term" value="F:NADP binding"/>
    <property type="evidence" value="ECO:0007669"/>
    <property type="project" value="InterPro"/>
</dbReference>
<dbReference type="SUPFAM" id="SSF55347">
    <property type="entry name" value="Glyceraldehyde-3-phosphate dehydrogenase-like, C-terminal domain"/>
    <property type="match status" value="1"/>
</dbReference>
<dbReference type="OrthoDB" id="60984at2759"/>
<feature type="compositionally biased region" description="Polar residues" evidence="8">
    <location>
        <begin position="11"/>
        <end position="26"/>
    </location>
</feature>
<dbReference type="GO" id="GO:0009051">
    <property type="term" value="P:pentose-phosphate shunt, oxidative branch"/>
    <property type="evidence" value="ECO:0007669"/>
    <property type="project" value="TreeGrafter"/>
</dbReference>
<comment type="pathway">
    <text evidence="1">Carbohydrate degradation; pentose phosphate pathway; D-ribulose 5-phosphate from D-glucose 6-phosphate (oxidative stage): step 1/3.</text>
</comment>
<evidence type="ECO:0000256" key="3">
    <source>
        <dbReference type="ARBA" id="ARBA00022526"/>
    </source>
</evidence>
<evidence type="ECO:0000259" key="10">
    <source>
        <dbReference type="Pfam" id="PF02781"/>
    </source>
</evidence>
<dbReference type="Pfam" id="PF02781">
    <property type="entry name" value="G6PD_C"/>
    <property type="match status" value="1"/>
</dbReference>
<dbReference type="Gene3D" id="3.30.360.10">
    <property type="entry name" value="Dihydrodipicolinate Reductase, domain 2"/>
    <property type="match status" value="1"/>
</dbReference>
<organism evidence="11 12">
    <name type="scientific">Synaphobranchus kaupii</name>
    <name type="common">Kaup's arrowtooth eel</name>
    <dbReference type="NCBI Taxonomy" id="118154"/>
    <lineage>
        <taxon>Eukaryota</taxon>
        <taxon>Metazoa</taxon>
        <taxon>Chordata</taxon>
        <taxon>Craniata</taxon>
        <taxon>Vertebrata</taxon>
        <taxon>Euteleostomi</taxon>
        <taxon>Actinopterygii</taxon>
        <taxon>Neopterygii</taxon>
        <taxon>Teleostei</taxon>
        <taxon>Anguilliformes</taxon>
        <taxon>Synaphobranchidae</taxon>
        <taxon>Synaphobranchus</taxon>
    </lineage>
</organism>
<reference evidence="11" key="1">
    <citation type="journal article" date="2023" name="Science">
        <title>Genome structures resolve the early diversification of teleost fishes.</title>
        <authorList>
            <person name="Parey E."/>
            <person name="Louis A."/>
            <person name="Montfort J."/>
            <person name="Bouchez O."/>
            <person name="Roques C."/>
            <person name="Iampietro C."/>
            <person name="Lluch J."/>
            <person name="Castinel A."/>
            <person name="Donnadieu C."/>
            <person name="Desvignes T."/>
            <person name="Floi Bucao C."/>
            <person name="Jouanno E."/>
            <person name="Wen M."/>
            <person name="Mejri S."/>
            <person name="Dirks R."/>
            <person name="Jansen H."/>
            <person name="Henkel C."/>
            <person name="Chen W.J."/>
            <person name="Zahm M."/>
            <person name="Cabau C."/>
            <person name="Klopp C."/>
            <person name="Thompson A.W."/>
            <person name="Robinson-Rechavi M."/>
            <person name="Braasch I."/>
            <person name="Lecointre G."/>
            <person name="Bobe J."/>
            <person name="Postlethwait J.H."/>
            <person name="Berthelot C."/>
            <person name="Roest Crollius H."/>
            <person name="Guiguen Y."/>
        </authorList>
    </citation>
    <scope>NUCLEOTIDE SEQUENCE</scope>
    <source>
        <strain evidence="11">WJC10195</strain>
    </source>
</reference>
<dbReference type="InterPro" id="IPR001282">
    <property type="entry name" value="G6P_DH"/>
</dbReference>
<keyword evidence="4" id="KW-0521">NADP</keyword>
<keyword evidence="6" id="KW-0119">Carbohydrate metabolism</keyword>
<name>A0A9Q1FID3_SYNKA</name>
<dbReference type="InterPro" id="IPR036291">
    <property type="entry name" value="NAD(P)-bd_dom_sf"/>
</dbReference>
<dbReference type="GO" id="GO:0005829">
    <property type="term" value="C:cytosol"/>
    <property type="evidence" value="ECO:0007669"/>
    <property type="project" value="TreeGrafter"/>
</dbReference>
<evidence type="ECO:0000256" key="5">
    <source>
        <dbReference type="ARBA" id="ARBA00023002"/>
    </source>
</evidence>
<evidence type="ECO:0000256" key="4">
    <source>
        <dbReference type="ARBA" id="ARBA00022857"/>
    </source>
</evidence>
<keyword evidence="5" id="KW-0560">Oxidoreductase</keyword>
<evidence type="ECO:0000313" key="12">
    <source>
        <dbReference type="Proteomes" id="UP001152622"/>
    </source>
</evidence>
<evidence type="ECO:0000259" key="9">
    <source>
        <dbReference type="Pfam" id="PF00479"/>
    </source>
</evidence>
<feature type="domain" description="Glucose-6-phosphate dehydrogenase C-terminal" evidence="10">
    <location>
        <begin position="136"/>
        <end position="416"/>
    </location>
</feature>
<feature type="domain" description="Glucose-6-phosphate dehydrogenase NAD-binding" evidence="9">
    <location>
        <begin position="56"/>
        <end position="89"/>
    </location>
</feature>
<sequence length="428" mass="48033">MKVTELEPTVSLPSSAGTRTSAAGTVTRAPSRSCSLTWLRCPVARRPTASSTWPSRPSVYRDVTKNIRHHCMSTRGWNRVIVEKPFGREPAELRGAVGPPVLPLQRGPDLPHRPLPGQGDGAEPHGAQVWEQDFRANLEPDSVACVVLSFKEPFGTQGRGGYFDDFGIIRDVMQNHLLQILSLVAMEKPASTSSDDVRDEKVKVLKCIAPVSLSDVVLGQYVGDPKGQGDAKLGYLDDPTVPKDSSTPTFATTVLYVHNERWDGVPFILRCGKALNERKAEVRLQFTDVPGNIFGAQCRRNELVVRVQPNEAVYAKMMSKKPGVYFSPEETELDLTYRSRYRDVKLPDAYERLILDVFCGSQMHFVRSDELREAWRIFTPILHQIEEEKTPPVPYTYGSRGPPEADELVKRVGFRYEGTYKWVNPHRL</sequence>